<dbReference type="AlphaFoldDB" id="A0A7J5D512"/>
<dbReference type="InterPro" id="IPR007693">
    <property type="entry name" value="DNA_helicase_DnaB-like_N"/>
</dbReference>
<dbReference type="GO" id="GO:0043139">
    <property type="term" value="F:5'-3' DNA helicase activity"/>
    <property type="evidence" value="ECO:0007669"/>
    <property type="project" value="UniProtKB-EC"/>
</dbReference>
<evidence type="ECO:0000259" key="14">
    <source>
        <dbReference type="PROSITE" id="PS51199"/>
    </source>
</evidence>
<keyword evidence="4" id="KW-0547">Nucleotide-binding</keyword>
<dbReference type="SUPFAM" id="SSF48024">
    <property type="entry name" value="N-terminal domain of DnaB helicase"/>
    <property type="match status" value="1"/>
</dbReference>
<dbReference type="GO" id="GO:0016787">
    <property type="term" value="F:hydrolase activity"/>
    <property type="evidence" value="ECO:0007669"/>
    <property type="project" value="UniProtKB-KW"/>
</dbReference>
<organism evidence="15 16">
    <name type="scientific">Streptomyces triticiradicis</name>
    <dbReference type="NCBI Taxonomy" id="2651189"/>
    <lineage>
        <taxon>Bacteria</taxon>
        <taxon>Bacillati</taxon>
        <taxon>Actinomycetota</taxon>
        <taxon>Actinomycetes</taxon>
        <taxon>Kitasatosporales</taxon>
        <taxon>Streptomycetaceae</taxon>
        <taxon>Streptomyces</taxon>
    </lineage>
</organism>
<evidence type="ECO:0000256" key="1">
    <source>
        <dbReference type="ARBA" id="ARBA00008428"/>
    </source>
</evidence>
<dbReference type="Pfam" id="PF03796">
    <property type="entry name" value="DnaB_C"/>
    <property type="match status" value="1"/>
</dbReference>
<sequence length="451" mass="49723">MTLFAEDETAFERVPPHDIDAEQAVLGSMMLARTAVLDVVEVVDGVKQPFYRPTHESIFNTMLALYANGQPLDPITVSNQLQQEGNLDRVGGGSYIHQLINAVPTAAHAAHYAEVLRNKALLRAVIETGTELVQMGFAAQADHDTAAGIVDGAASKLQELTVAAKGGNDSREWLLDRVVDAVIEEYDNPRGDVLPLPWPDLQSVAPMEPGDLVVVAGRPAMGKSLVLLGVGRHVAIRHRRGVHIASMEMSHVQMGQRLLAAEAHVPLHHLRARTLDKEQYAALAEARERIRRAPMRIDDTPAVPVSKWRRRLRQMQSKDELPAVLIVDYLQIAKAEAKAQNRVIEVDQIAVGLKALAQEFKIVVIAAAQLNRVSEHRTDKTPTLSDLRESGGIENTANIVILLHREDYYDRESPRAGEFDFIVAKNRMGHNRTCTVAWQGHYAEIVDMGAA</sequence>
<evidence type="ECO:0000313" key="16">
    <source>
        <dbReference type="Proteomes" id="UP000442990"/>
    </source>
</evidence>
<keyword evidence="9" id="KW-0413">Isomerase</keyword>
<dbReference type="Pfam" id="PF00772">
    <property type="entry name" value="DnaB"/>
    <property type="match status" value="1"/>
</dbReference>
<reference evidence="15 16" key="1">
    <citation type="submission" date="2019-09" db="EMBL/GenBank/DDBJ databases">
        <title>Isolation and identification of active actinomycetes.</title>
        <authorList>
            <person name="Yu Z."/>
            <person name="Han C."/>
            <person name="Yu B."/>
        </authorList>
    </citation>
    <scope>NUCLEOTIDE SEQUENCE [LARGE SCALE GENOMIC DNA]</scope>
    <source>
        <strain evidence="15 16">NEAU-H2</strain>
    </source>
</reference>
<evidence type="ECO:0000256" key="8">
    <source>
        <dbReference type="ARBA" id="ARBA00023125"/>
    </source>
</evidence>
<dbReference type="GO" id="GO:0005524">
    <property type="term" value="F:ATP binding"/>
    <property type="evidence" value="ECO:0007669"/>
    <property type="project" value="UniProtKB-KW"/>
</dbReference>
<keyword evidence="3" id="KW-0235">DNA replication</keyword>
<evidence type="ECO:0000256" key="13">
    <source>
        <dbReference type="ARBA" id="ARBA00048954"/>
    </source>
</evidence>
<name>A0A7J5D512_9ACTN</name>
<evidence type="ECO:0000256" key="5">
    <source>
        <dbReference type="ARBA" id="ARBA00022801"/>
    </source>
</evidence>
<dbReference type="EC" id="5.6.2.3" evidence="10"/>
<evidence type="ECO:0000256" key="2">
    <source>
        <dbReference type="ARBA" id="ARBA00022515"/>
    </source>
</evidence>
<keyword evidence="6 15" id="KW-0347">Helicase</keyword>
<keyword evidence="5" id="KW-0378">Hydrolase</keyword>
<dbReference type="EMBL" id="WBKG01000043">
    <property type="protein sequence ID" value="KAB1979255.1"/>
    <property type="molecule type" value="Genomic_DNA"/>
</dbReference>
<evidence type="ECO:0000256" key="10">
    <source>
        <dbReference type="ARBA" id="ARBA00044969"/>
    </source>
</evidence>
<evidence type="ECO:0000256" key="6">
    <source>
        <dbReference type="ARBA" id="ARBA00022806"/>
    </source>
</evidence>
<keyword evidence="7" id="KW-0067">ATP-binding</keyword>
<evidence type="ECO:0000313" key="15">
    <source>
        <dbReference type="EMBL" id="KAB1979255.1"/>
    </source>
</evidence>
<dbReference type="InterPro" id="IPR007694">
    <property type="entry name" value="DNA_helicase_DnaB-like_C"/>
</dbReference>
<evidence type="ECO:0000256" key="11">
    <source>
        <dbReference type="ARBA" id="ARBA00044995"/>
    </source>
</evidence>
<dbReference type="GO" id="GO:0006269">
    <property type="term" value="P:DNA replication, synthesis of primer"/>
    <property type="evidence" value="ECO:0007669"/>
    <property type="project" value="UniProtKB-KW"/>
</dbReference>
<dbReference type="FunFam" id="1.10.860.10:FF:000001">
    <property type="entry name" value="Replicative DNA helicase"/>
    <property type="match status" value="1"/>
</dbReference>
<dbReference type="RefSeq" id="WP_151473705.1">
    <property type="nucleotide sequence ID" value="NZ_WBKG01000043.1"/>
</dbReference>
<dbReference type="SUPFAM" id="SSF52540">
    <property type="entry name" value="P-loop containing nucleoside triphosphate hydrolases"/>
    <property type="match status" value="1"/>
</dbReference>
<dbReference type="PANTHER" id="PTHR30153">
    <property type="entry name" value="REPLICATIVE DNA HELICASE DNAB"/>
    <property type="match status" value="1"/>
</dbReference>
<gene>
    <name evidence="15" type="ORF">F8144_36435</name>
</gene>
<evidence type="ECO:0000256" key="3">
    <source>
        <dbReference type="ARBA" id="ARBA00022705"/>
    </source>
</evidence>
<proteinExistence type="inferred from homology"/>
<keyword evidence="2" id="KW-0639">Primosome</keyword>
<evidence type="ECO:0000256" key="4">
    <source>
        <dbReference type="ARBA" id="ARBA00022741"/>
    </source>
</evidence>
<dbReference type="Proteomes" id="UP000442990">
    <property type="component" value="Unassembled WGS sequence"/>
</dbReference>
<evidence type="ECO:0000256" key="9">
    <source>
        <dbReference type="ARBA" id="ARBA00023235"/>
    </source>
</evidence>
<dbReference type="GO" id="GO:1990077">
    <property type="term" value="C:primosome complex"/>
    <property type="evidence" value="ECO:0007669"/>
    <property type="project" value="UniProtKB-KW"/>
</dbReference>
<dbReference type="GO" id="GO:0003677">
    <property type="term" value="F:DNA binding"/>
    <property type="evidence" value="ECO:0007669"/>
    <property type="project" value="UniProtKB-KW"/>
</dbReference>
<dbReference type="InterPro" id="IPR016136">
    <property type="entry name" value="DNA_helicase_N/primase_C"/>
</dbReference>
<evidence type="ECO:0000256" key="12">
    <source>
        <dbReference type="ARBA" id="ARBA00045002"/>
    </source>
</evidence>
<dbReference type="PANTHER" id="PTHR30153:SF2">
    <property type="entry name" value="REPLICATIVE DNA HELICASE"/>
    <property type="match status" value="1"/>
</dbReference>
<dbReference type="InterPro" id="IPR036185">
    <property type="entry name" value="DNA_heli_DnaB-like_N_sf"/>
</dbReference>
<keyword evidence="16" id="KW-1185">Reference proteome</keyword>
<comment type="similarity">
    <text evidence="1">Belongs to the helicase family. DnaB subfamily.</text>
</comment>
<dbReference type="Gene3D" id="1.10.860.10">
    <property type="entry name" value="DNAb Helicase, Chain A"/>
    <property type="match status" value="1"/>
</dbReference>
<comment type="catalytic activity">
    <reaction evidence="13">
        <text>ATP + H2O = ADP + phosphate + H(+)</text>
        <dbReference type="Rhea" id="RHEA:13065"/>
        <dbReference type="ChEBI" id="CHEBI:15377"/>
        <dbReference type="ChEBI" id="CHEBI:15378"/>
        <dbReference type="ChEBI" id="CHEBI:30616"/>
        <dbReference type="ChEBI" id="CHEBI:43474"/>
        <dbReference type="ChEBI" id="CHEBI:456216"/>
        <dbReference type="EC" id="5.6.2.3"/>
    </reaction>
</comment>
<feature type="domain" description="SF4 helicase" evidence="14">
    <location>
        <begin position="187"/>
        <end position="451"/>
    </location>
</feature>
<evidence type="ECO:0000256" key="7">
    <source>
        <dbReference type="ARBA" id="ARBA00022840"/>
    </source>
</evidence>
<protein>
    <recommendedName>
        <fullName evidence="11">Replicative DNA helicase DnaB</fullName>
        <ecNumber evidence="10">5.6.2.3</ecNumber>
    </recommendedName>
    <alternativeName>
        <fullName evidence="12">DNA 5'-3' helicase DnaB</fullName>
    </alternativeName>
</protein>
<dbReference type="Gene3D" id="3.40.50.300">
    <property type="entry name" value="P-loop containing nucleotide triphosphate hydrolases"/>
    <property type="match status" value="1"/>
</dbReference>
<keyword evidence="8" id="KW-0238">DNA-binding</keyword>
<accession>A0A7J5D512</accession>
<dbReference type="InterPro" id="IPR027417">
    <property type="entry name" value="P-loop_NTPase"/>
</dbReference>
<comment type="caution">
    <text evidence="15">The sequence shown here is derived from an EMBL/GenBank/DDBJ whole genome shotgun (WGS) entry which is preliminary data.</text>
</comment>
<dbReference type="GO" id="GO:0005829">
    <property type="term" value="C:cytosol"/>
    <property type="evidence" value="ECO:0007669"/>
    <property type="project" value="TreeGrafter"/>
</dbReference>
<dbReference type="PROSITE" id="PS51199">
    <property type="entry name" value="SF4_HELICASE"/>
    <property type="match status" value="1"/>
</dbReference>